<evidence type="ECO:0000256" key="6">
    <source>
        <dbReference type="ARBA" id="ARBA00023125"/>
    </source>
</evidence>
<dbReference type="AlphaFoldDB" id="A0ABD1NJK8"/>
<dbReference type="GO" id="GO:0005730">
    <property type="term" value="C:nucleolus"/>
    <property type="evidence" value="ECO:0007669"/>
    <property type="project" value="UniProtKB-SubCell"/>
</dbReference>
<dbReference type="PANTHER" id="PTHR46267:SF11">
    <property type="entry name" value="TELOMERE REPEAT-BINDING FACTOR 2"/>
    <property type="match status" value="1"/>
</dbReference>
<feature type="domain" description="Myb-like" evidence="10">
    <location>
        <begin position="1"/>
        <end position="57"/>
    </location>
</feature>
<dbReference type="PANTHER" id="PTHR46267">
    <property type="entry name" value="SINGLE MYB HISTONE 4"/>
    <property type="match status" value="1"/>
</dbReference>
<protein>
    <recommendedName>
        <fullName evidence="9">MYB transcription factor</fullName>
    </recommendedName>
</protein>
<keyword evidence="6" id="KW-0238">DNA-binding</keyword>
<dbReference type="PROSITE" id="PS51294">
    <property type="entry name" value="HTH_MYB"/>
    <property type="match status" value="1"/>
</dbReference>
<accession>A0ABD1NJK8</accession>
<dbReference type="Proteomes" id="UP001603857">
    <property type="component" value="Unassembled WGS sequence"/>
</dbReference>
<gene>
    <name evidence="12" type="ORF">Fmac_002304</name>
</gene>
<dbReference type="SMART" id="SM00717">
    <property type="entry name" value="SANT"/>
    <property type="match status" value="1"/>
</dbReference>
<dbReference type="Pfam" id="PF00249">
    <property type="entry name" value="Myb_DNA-binding"/>
    <property type="match status" value="1"/>
</dbReference>
<dbReference type="InterPro" id="IPR044597">
    <property type="entry name" value="SMH1-6"/>
</dbReference>
<evidence type="ECO:0000256" key="4">
    <source>
        <dbReference type="ARBA" id="ARBA00023015"/>
    </source>
</evidence>
<dbReference type="GO" id="GO:0043565">
    <property type="term" value="F:sequence-specific DNA binding"/>
    <property type="evidence" value="ECO:0007669"/>
    <property type="project" value="UniProtKB-ARBA"/>
</dbReference>
<organism evidence="12 13">
    <name type="scientific">Flemingia macrophylla</name>
    <dbReference type="NCBI Taxonomy" id="520843"/>
    <lineage>
        <taxon>Eukaryota</taxon>
        <taxon>Viridiplantae</taxon>
        <taxon>Streptophyta</taxon>
        <taxon>Embryophyta</taxon>
        <taxon>Tracheophyta</taxon>
        <taxon>Spermatophyta</taxon>
        <taxon>Magnoliopsida</taxon>
        <taxon>eudicotyledons</taxon>
        <taxon>Gunneridae</taxon>
        <taxon>Pentapetalae</taxon>
        <taxon>rosids</taxon>
        <taxon>fabids</taxon>
        <taxon>Fabales</taxon>
        <taxon>Fabaceae</taxon>
        <taxon>Papilionoideae</taxon>
        <taxon>50 kb inversion clade</taxon>
        <taxon>NPAAA clade</taxon>
        <taxon>indigoferoid/millettioid clade</taxon>
        <taxon>Phaseoleae</taxon>
        <taxon>Flemingia</taxon>
    </lineage>
</organism>
<keyword evidence="7" id="KW-0804">Transcription</keyword>
<dbReference type="InterPro" id="IPR017930">
    <property type="entry name" value="Myb_dom"/>
</dbReference>
<reference evidence="12 13" key="1">
    <citation type="submission" date="2024-08" db="EMBL/GenBank/DDBJ databases">
        <title>Insights into the chromosomal genome structure of Flemingia macrophylla.</title>
        <authorList>
            <person name="Ding Y."/>
            <person name="Zhao Y."/>
            <person name="Bi W."/>
            <person name="Wu M."/>
            <person name="Zhao G."/>
            <person name="Gong Y."/>
            <person name="Li W."/>
            <person name="Zhang P."/>
        </authorList>
    </citation>
    <scope>NUCLEOTIDE SEQUENCE [LARGE SCALE GENOMIC DNA]</scope>
    <source>
        <strain evidence="12">DYQJB</strain>
        <tissue evidence="12">Leaf</tissue>
    </source>
</reference>
<keyword evidence="13" id="KW-1185">Reference proteome</keyword>
<evidence type="ECO:0000313" key="12">
    <source>
        <dbReference type="EMBL" id="KAL2348304.1"/>
    </source>
</evidence>
<evidence type="ECO:0000259" key="10">
    <source>
        <dbReference type="PROSITE" id="PS50090"/>
    </source>
</evidence>
<evidence type="ECO:0000256" key="7">
    <source>
        <dbReference type="ARBA" id="ARBA00023163"/>
    </source>
</evidence>
<keyword evidence="5" id="KW-0175">Coiled coil</keyword>
<dbReference type="CDD" id="cd11660">
    <property type="entry name" value="SANT_TRF"/>
    <property type="match status" value="1"/>
</dbReference>
<evidence type="ECO:0000256" key="8">
    <source>
        <dbReference type="ARBA" id="ARBA00023242"/>
    </source>
</evidence>
<dbReference type="InterPro" id="IPR001005">
    <property type="entry name" value="SANT/Myb"/>
</dbReference>
<evidence type="ECO:0000259" key="11">
    <source>
        <dbReference type="PROSITE" id="PS51294"/>
    </source>
</evidence>
<keyword evidence="8" id="KW-0539">Nucleus</keyword>
<keyword evidence="3" id="KW-0158">Chromosome</keyword>
<proteinExistence type="predicted"/>
<dbReference type="GO" id="GO:0003690">
    <property type="term" value="F:double-stranded DNA binding"/>
    <property type="evidence" value="ECO:0007669"/>
    <property type="project" value="UniProtKB-ARBA"/>
</dbReference>
<name>A0ABD1NJK8_9FABA</name>
<keyword evidence="4" id="KW-0805">Transcription regulation</keyword>
<comment type="subcellular location">
    <subcellularLocation>
        <location evidence="1">Chromosome</location>
    </subcellularLocation>
    <subcellularLocation>
        <location evidence="2">Nucleus</location>
        <location evidence="2">Nucleolus</location>
    </subcellularLocation>
</comment>
<dbReference type="FunFam" id="1.10.10.60:FF:000168">
    <property type="entry name" value="Telomere repeat-binding factor 1"/>
    <property type="match status" value="1"/>
</dbReference>
<dbReference type="PROSITE" id="PS50090">
    <property type="entry name" value="MYB_LIKE"/>
    <property type="match status" value="1"/>
</dbReference>
<evidence type="ECO:0000256" key="9">
    <source>
        <dbReference type="ARBA" id="ARBA00032813"/>
    </source>
</evidence>
<dbReference type="GO" id="GO:0005694">
    <property type="term" value="C:chromosome"/>
    <property type="evidence" value="ECO:0007669"/>
    <property type="project" value="UniProtKB-SubCell"/>
</dbReference>
<dbReference type="EMBL" id="JBGMDY010000001">
    <property type="protein sequence ID" value="KAL2348304.1"/>
    <property type="molecule type" value="Genomic_DNA"/>
</dbReference>
<comment type="caution">
    <text evidence="12">The sequence shown here is derived from an EMBL/GenBank/DDBJ whole genome shotgun (WGS) entry which is preliminary data.</text>
</comment>
<evidence type="ECO:0000256" key="2">
    <source>
        <dbReference type="ARBA" id="ARBA00004604"/>
    </source>
</evidence>
<dbReference type="InterPro" id="IPR009057">
    <property type="entry name" value="Homeodomain-like_sf"/>
</dbReference>
<evidence type="ECO:0000256" key="5">
    <source>
        <dbReference type="ARBA" id="ARBA00023054"/>
    </source>
</evidence>
<evidence type="ECO:0000313" key="13">
    <source>
        <dbReference type="Proteomes" id="UP001603857"/>
    </source>
</evidence>
<dbReference type="Gene3D" id="1.10.246.220">
    <property type="match status" value="1"/>
</dbReference>
<evidence type="ECO:0000256" key="3">
    <source>
        <dbReference type="ARBA" id="ARBA00022454"/>
    </source>
</evidence>
<sequence>MGVPKQKWTAEEEAALKAGVVKHGAGKWRTILTDREFSSILSMRSNVDLKDKWRNINVTEIWGSRHNAKLAFKYNLPPPKIDNNHMALSTLVQRDKEVADFKPLAVSGGTCPNSMENTSRLQDFQLDNLIFESITKLKEPRGSDRESIAAYIEVLYLNSFTYGPILFYTNTQKLIGKPTEAYGGKWKINEDGVWFCIAEMEQYIRLRS</sequence>
<evidence type="ECO:0000256" key="1">
    <source>
        <dbReference type="ARBA" id="ARBA00004286"/>
    </source>
</evidence>
<dbReference type="SUPFAM" id="SSF46689">
    <property type="entry name" value="Homeodomain-like"/>
    <property type="match status" value="1"/>
</dbReference>
<feature type="domain" description="HTH myb-type" evidence="11">
    <location>
        <begin position="1"/>
        <end position="61"/>
    </location>
</feature>